<protein>
    <submittedName>
        <fullName evidence="1">NAD(P)H-dependent oxidoreductase</fullName>
    </submittedName>
</protein>
<dbReference type="EMBL" id="CP168151">
    <property type="protein sequence ID" value="XFD40637.1"/>
    <property type="molecule type" value="Genomic_DNA"/>
</dbReference>
<proteinExistence type="predicted"/>
<name>A0ACD5DGW9_9LACO</name>
<evidence type="ECO:0000313" key="2">
    <source>
        <dbReference type="Proteomes" id="UP001149860"/>
    </source>
</evidence>
<reference evidence="1" key="1">
    <citation type="submission" date="2024-08" db="EMBL/GenBank/DDBJ databases">
        <title>Lentilactobacillus sp. nov., isolated from tree bark.</title>
        <authorList>
            <person name="Phuengjayaem S."/>
            <person name="Tanasupawat S."/>
        </authorList>
    </citation>
    <scope>NUCLEOTIDE SEQUENCE</scope>
    <source>
        <strain evidence="1">SPB1-3</strain>
    </source>
</reference>
<evidence type="ECO:0000313" key="1">
    <source>
        <dbReference type="EMBL" id="XFD40637.1"/>
    </source>
</evidence>
<sequence>MKLVAIAGSIGEQSYNRELLQFISKHYSNLVNIELVSINDLPVFNPDKDVSDSEAVQSVYQKLKGAQGVILATPEHNHSVPAALKNLVEWMSFNLHPLEGKPVWIVGASYHNQGSSRAQLHLKQILEAPGVDALVMPGDEFLLSNAKEAFDDEGNLKDARTIGFLDKLIHKFLKYVKVIDLFDAPDPLTVDDEDLDATGRVNTTIDGVDMNDDQWVEKAAAKVHAVDGSTYVKLDRGILTVDQLNYFLKTMPAELTFADDNNQFIYYNQSLPTRKMLAPRRPEQVGDPLSSVHPDRAVEHVKQVIHALRTGESDLVGMPVPGNGPDKHIMHYYKAMRDENGRYRGINEWVLDIMPIVKYYLETTGQKLVVDENQQPVPPIFGLDLDASTGASVHETVATPKADASTGASEDAAPAASTENETPVDDEVGIEISALLNSGSNVATEGVQPKEVTVNVAKDAKPNESNNNPFTDASTGASES</sequence>
<gene>
    <name evidence="1" type="ORF">O0236_001225</name>
</gene>
<keyword evidence="2" id="KW-1185">Reference proteome</keyword>
<dbReference type="Proteomes" id="UP001149860">
    <property type="component" value="Chromosome"/>
</dbReference>
<organism evidence="1 2">
    <name type="scientific">Lentilactobacillus terminaliae</name>
    <dbReference type="NCBI Taxonomy" id="3003483"/>
    <lineage>
        <taxon>Bacteria</taxon>
        <taxon>Bacillati</taxon>
        <taxon>Bacillota</taxon>
        <taxon>Bacilli</taxon>
        <taxon>Lactobacillales</taxon>
        <taxon>Lactobacillaceae</taxon>
        <taxon>Lentilactobacillus</taxon>
    </lineage>
</organism>
<accession>A0ACD5DGW9</accession>